<gene>
    <name evidence="4" type="ORF">E3T51_01915</name>
</gene>
<evidence type="ECO:0000313" key="5">
    <source>
        <dbReference type="Proteomes" id="UP000297626"/>
    </source>
</evidence>
<name>A0A4R9BV11_9MICO</name>
<dbReference type="Gene3D" id="3.40.50.1820">
    <property type="entry name" value="alpha/beta hydrolase"/>
    <property type="match status" value="1"/>
</dbReference>
<proteinExistence type="inferred from homology"/>
<evidence type="ECO:0000313" key="4">
    <source>
        <dbReference type="EMBL" id="TFD91523.1"/>
    </source>
</evidence>
<dbReference type="AlphaFoldDB" id="A0A4R9BV11"/>
<dbReference type="SUPFAM" id="SSF53474">
    <property type="entry name" value="alpha/beta-Hydrolases"/>
    <property type="match status" value="1"/>
</dbReference>
<dbReference type="InterPro" id="IPR050565">
    <property type="entry name" value="LYPA1-2/EST-like"/>
</dbReference>
<dbReference type="PANTHER" id="PTHR10655:SF17">
    <property type="entry name" value="LYSOPHOSPHOLIPASE-LIKE PROTEIN 1"/>
    <property type="match status" value="1"/>
</dbReference>
<dbReference type="InterPro" id="IPR003140">
    <property type="entry name" value="PLipase/COase/thioEstase"/>
</dbReference>
<reference evidence="4 5" key="1">
    <citation type="submission" date="2019-03" db="EMBL/GenBank/DDBJ databases">
        <title>Genomics of glacier-inhabiting Cryobacterium strains.</title>
        <authorList>
            <person name="Liu Q."/>
            <person name="Xin Y.-H."/>
        </authorList>
    </citation>
    <scope>NUCLEOTIDE SEQUENCE [LARGE SCALE GENOMIC DNA]</scope>
    <source>
        <strain evidence="4 5">Sr54</strain>
    </source>
</reference>
<dbReference type="InterPro" id="IPR029058">
    <property type="entry name" value="AB_hydrolase_fold"/>
</dbReference>
<organism evidence="4 5">
    <name type="scientific">Cryobacterium serini</name>
    <dbReference type="NCBI Taxonomy" id="1259201"/>
    <lineage>
        <taxon>Bacteria</taxon>
        <taxon>Bacillati</taxon>
        <taxon>Actinomycetota</taxon>
        <taxon>Actinomycetes</taxon>
        <taxon>Micrococcales</taxon>
        <taxon>Microbacteriaceae</taxon>
        <taxon>Cryobacterium</taxon>
    </lineage>
</organism>
<evidence type="ECO:0000256" key="2">
    <source>
        <dbReference type="ARBA" id="ARBA00022801"/>
    </source>
</evidence>
<accession>A0A4R9BV11</accession>
<evidence type="ECO:0000256" key="1">
    <source>
        <dbReference type="ARBA" id="ARBA00006499"/>
    </source>
</evidence>
<sequence length="216" mass="22840">MSAVGGHAQWPHLFQPGSVDAPVLLMLHGTGGDEQQISALAAALDPNAAVLAPRGRVQENGMNRWFRRLSEGVFDTDDVIRRADELAGFLVWARDHYELGDRPLVAIGFSNGANIAIATALLHPETVPRVVAFSGMHPLDRVASSAQPVAGSELAASALLLLNGRSDPMAPLSSVQKLVMLLEARGARVQQELRPGGHGIAETDVAAAVAWLRALA</sequence>
<dbReference type="GO" id="GO:0016787">
    <property type="term" value="F:hydrolase activity"/>
    <property type="evidence" value="ECO:0007669"/>
    <property type="project" value="UniProtKB-KW"/>
</dbReference>
<dbReference type="PANTHER" id="PTHR10655">
    <property type="entry name" value="LYSOPHOSPHOLIPASE-RELATED"/>
    <property type="match status" value="1"/>
</dbReference>
<dbReference type="Proteomes" id="UP000297626">
    <property type="component" value="Unassembled WGS sequence"/>
</dbReference>
<feature type="domain" description="Phospholipase/carboxylesterase/thioesterase" evidence="3">
    <location>
        <begin position="16"/>
        <end position="213"/>
    </location>
</feature>
<protein>
    <submittedName>
        <fullName evidence="4">Carboxylesterase</fullName>
    </submittedName>
</protein>
<evidence type="ECO:0000259" key="3">
    <source>
        <dbReference type="Pfam" id="PF02230"/>
    </source>
</evidence>
<comment type="similarity">
    <text evidence="1">Belongs to the AB hydrolase superfamily. AB hydrolase 2 family.</text>
</comment>
<dbReference type="EMBL" id="SOHN01000003">
    <property type="protein sequence ID" value="TFD91523.1"/>
    <property type="molecule type" value="Genomic_DNA"/>
</dbReference>
<comment type="caution">
    <text evidence="4">The sequence shown here is derived from an EMBL/GenBank/DDBJ whole genome shotgun (WGS) entry which is preliminary data.</text>
</comment>
<keyword evidence="2" id="KW-0378">Hydrolase</keyword>
<dbReference type="Pfam" id="PF02230">
    <property type="entry name" value="Abhydrolase_2"/>
    <property type="match status" value="1"/>
</dbReference>
<keyword evidence="5" id="KW-1185">Reference proteome</keyword>